<dbReference type="KEGG" id="mmau:NCTC10168_00002"/>
<evidence type="ECO:0000256" key="6">
    <source>
        <dbReference type="SAM" id="MobiDB-lite"/>
    </source>
</evidence>
<dbReference type="InterPro" id="IPR003740">
    <property type="entry name" value="YitT"/>
</dbReference>
<evidence type="ECO:0000256" key="3">
    <source>
        <dbReference type="ARBA" id="ARBA00022692"/>
    </source>
</evidence>
<evidence type="ECO:0000259" key="8">
    <source>
        <dbReference type="Pfam" id="PF10035"/>
    </source>
</evidence>
<gene>
    <name evidence="9" type="ORF">NCTC10168_00002</name>
</gene>
<keyword evidence="5 7" id="KW-0472">Membrane</keyword>
<reference evidence="9 10" key="1">
    <citation type="submission" date="2019-01" db="EMBL/GenBank/DDBJ databases">
        <authorList>
            <consortium name="Pathogen Informatics"/>
        </authorList>
    </citation>
    <scope>NUCLEOTIDE SEQUENCE [LARGE SCALE GENOMIC DNA]</scope>
    <source>
        <strain evidence="9 10">NCTC10168</strain>
    </source>
</reference>
<keyword evidence="2" id="KW-1003">Cell membrane</keyword>
<evidence type="ECO:0000313" key="10">
    <source>
        <dbReference type="Proteomes" id="UP000290243"/>
    </source>
</evidence>
<dbReference type="InterPro" id="IPR019264">
    <property type="entry name" value="DUF2179"/>
</dbReference>
<dbReference type="Gene3D" id="3.30.70.120">
    <property type="match status" value="1"/>
</dbReference>
<feature type="transmembrane region" description="Helical" evidence="7">
    <location>
        <begin position="254"/>
        <end position="274"/>
    </location>
</feature>
<feature type="region of interest" description="Disordered" evidence="6">
    <location>
        <begin position="1"/>
        <end position="26"/>
    </location>
</feature>
<name>A0A449B3D6_9BACT</name>
<accession>A0A449B3D6</accession>
<feature type="transmembrane region" description="Helical" evidence="7">
    <location>
        <begin position="145"/>
        <end position="165"/>
    </location>
</feature>
<evidence type="ECO:0000256" key="2">
    <source>
        <dbReference type="ARBA" id="ARBA00022475"/>
    </source>
</evidence>
<dbReference type="InterPro" id="IPR015867">
    <property type="entry name" value="N-reg_PII/ATP_PRibTrfase_C"/>
</dbReference>
<dbReference type="RefSeq" id="WP_129645905.1">
    <property type="nucleotide sequence ID" value="NZ_LR215037.1"/>
</dbReference>
<dbReference type="GO" id="GO:0005886">
    <property type="term" value="C:plasma membrane"/>
    <property type="evidence" value="ECO:0007669"/>
    <property type="project" value="UniProtKB-SubCell"/>
</dbReference>
<protein>
    <submittedName>
        <fullName evidence="9">Uncharacterized BCR, YitT family COG1284</fullName>
    </submittedName>
</protein>
<dbReference type="Proteomes" id="UP000290243">
    <property type="component" value="Chromosome"/>
</dbReference>
<dbReference type="EMBL" id="LR215037">
    <property type="protein sequence ID" value="VEU75096.1"/>
    <property type="molecule type" value="Genomic_DNA"/>
</dbReference>
<evidence type="ECO:0000313" key="9">
    <source>
        <dbReference type="EMBL" id="VEU75096.1"/>
    </source>
</evidence>
<feature type="domain" description="DUF2179" evidence="8">
    <location>
        <begin position="381"/>
        <end position="434"/>
    </location>
</feature>
<keyword evidence="10" id="KW-1185">Reference proteome</keyword>
<feature type="transmembrane region" description="Helical" evidence="7">
    <location>
        <begin position="72"/>
        <end position="90"/>
    </location>
</feature>
<dbReference type="AlphaFoldDB" id="A0A449B3D6"/>
<organism evidence="9 10">
    <name type="scientific">Mycoplasmopsis maculosa</name>
    <dbReference type="NCBI Taxonomy" id="114885"/>
    <lineage>
        <taxon>Bacteria</taxon>
        <taxon>Bacillati</taxon>
        <taxon>Mycoplasmatota</taxon>
        <taxon>Mycoplasmoidales</taxon>
        <taxon>Metamycoplasmataceae</taxon>
        <taxon>Mycoplasmopsis</taxon>
    </lineage>
</organism>
<dbReference type="Pfam" id="PF10035">
    <property type="entry name" value="DUF2179"/>
    <property type="match status" value="1"/>
</dbReference>
<dbReference type="InterPro" id="IPR051461">
    <property type="entry name" value="UPF0750_membrane"/>
</dbReference>
<sequence>MILKDQEIKEKDVSEKKNKEHTCETNVNSTDDEEIVELDKLKMGRYAYETDLSNKKDKIVKKRIILLYLKRLFFIFIAAIIFNFGVLAFLNRADTIPSGLSGIPMLAILISKNYNVQLDKYFALMFLAVNIPLFLTFGLKEKRSFVLLTLYFMIAQILTNMVFTLTPGVSDWIHHHINVAPGWEKLIQVKLIGSEETIIYENATSWPILVNGILGSLCAGVAVSIAWKNGGSTGGTDIIAYYFSTKKQKSVSGIMFILNFCATSMFLIIFGFAAKHKEVINLELLGKYVDSSNINSTNGLMEVKLNLNQSDFISLIQNQKSIITEPTIVGLREISTFMYIVVNNIIISIIYPKYKKVEVQISCKNPSKIIKYFKKIKYWHAYTIIQGKSGYSGDNTYIVTTNMLLFETRSIISDINLIDPKAWISVKSVEKISGTFNTKFVER</sequence>
<dbReference type="PANTHER" id="PTHR33545:SF5">
    <property type="entry name" value="UPF0750 MEMBRANE PROTEIN YITT"/>
    <property type="match status" value="1"/>
</dbReference>
<comment type="subcellular location">
    <subcellularLocation>
        <location evidence="1">Cell membrane</location>
        <topology evidence="1">Multi-pass membrane protein</topology>
    </subcellularLocation>
</comment>
<evidence type="ECO:0000256" key="7">
    <source>
        <dbReference type="SAM" id="Phobius"/>
    </source>
</evidence>
<dbReference type="Pfam" id="PF02588">
    <property type="entry name" value="YitT_membrane"/>
    <property type="match status" value="1"/>
</dbReference>
<keyword evidence="4 7" id="KW-1133">Transmembrane helix</keyword>
<dbReference type="OrthoDB" id="401129at2"/>
<keyword evidence="3 7" id="KW-0812">Transmembrane</keyword>
<evidence type="ECO:0000256" key="4">
    <source>
        <dbReference type="ARBA" id="ARBA00022989"/>
    </source>
</evidence>
<evidence type="ECO:0000256" key="5">
    <source>
        <dbReference type="ARBA" id="ARBA00023136"/>
    </source>
</evidence>
<proteinExistence type="predicted"/>
<dbReference type="PANTHER" id="PTHR33545">
    <property type="entry name" value="UPF0750 MEMBRANE PROTEIN YITT-RELATED"/>
    <property type="match status" value="1"/>
</dbReference>
<feature type="transmembrane region" description="Helical" evidence="7">
    <location>
        <begin position="121"/>
        <end position="139"/>
    </location>
</feature>
<evidence type="ECO:0000256" key="1">
    <source>
        <dbReference type="ARBA" id="ARBA00004651"/>
    </source>
</evidence>
<feature type="compositionally biased region" description="Basic and acidic residues" evidence="6">
    <location>
        <begin position="1"/>
        <end position="23"/>
    </location>
</feature>